<dbReference type="EMBL" id="JAXIOK010000021">
    <property type="protein sequence ID" value="KAK4745828.1"/>
    <property type="molecule type" value="Genomic_DNA"/>
</dbReference>
<evidence type="ECO:0000256" key="1">
    <source>
        <dbReference type="SAM" id="MobiDB-lite"/>
    </source>
</evidence>
<keyword evidence="3" id="KW-1185">Reference proteome</keyword>
<feature type="region of interest" description="Disordered" evidence="1">
    <location>
        <begin position="162"/>
        <end position="207"/>
    </location>
</feature>
<reference evidence="2 3" key="1">
    <citation type="journal article" date="2023" name="Hortic Res">
        <title>Pangenome of water caltrop reveals structural variations and asymmetric subgenome divergence after allopolyploidization.</title>
        <authorList>
            <person name="Zhang X."/>
            <person name="Chen Y."/>
            <person name="Wang L."/>
            <person name="Yuan Y."/>
            <person name="Fang M."/>
            <person name="Shi L."/>
            <person name="Lu R."/>
            <person name="Comes H.P."/>
            <person name="Ma Y."/>
            <person name="Chen Y."/>
            <person name="Huang G."/>
            <person name="Zhou Y."/>
            <person name="Zheng Z."/>
            <person name="Qiu Y."/>
        </authorList>
    </citation>
    <scope>NUCLEOTIDE SEQUENCE [LARGE SCALE GENOMIC DNA]</scope>
    <source>
        <tissue evidence="2">Roots</tissue>
    </source>
</reference>
<feature type="compositionally biased region" description="Polar residues" evidence="1">
    <location>
        <begin position="190"/>
        <end position="207"/>
    </location>
</feature>
<proteinExistence type="predicted"/>
<protein>
    <submittedName>
        <fullName evidence="2">Uncharacterized protein</fullName>
    </submittedName>
</protein>
<sequence>MAEDGGLRSVRGPALSNHEGDKLGGLNPSIVGVQVVEVVQQDIEWALPVTMAWTKNPYIENMVSLPFLICLTLISMKVTGSLARPTGSQKYRPPPGRPLIRKAHDDDLEPYHGQCALSMDEVGVGKVVKAALVEDLSPNLQLHWLLEVDPGRDSLLEYLRSDTSQSPEHGSPTVDNLEEPIVGKRPQGRQCPSRSRPGNSPVKQEGV</sequence>
<comment type="caution">
    <text evidence="2">The sequence shown here is derived from an EMBL/GenBank/DDBJ whole genome shotgun (WGS) entry which is preliminary data.</text>
</comment>
<evidence type="ECO:0000313" key="3">
    <source>
        <dbReference type="Proteomes" id="UP001345219"/>
    </source>
</evidence>
<organism evidence="2 3">
    <name type="scientific">Trapa incisa</name>
    <dbReference type="NCBI Taxonomy" id="236973"/>
    <lineage>
        <taxon>Eukaryota</taxon>
        <taxon>Viridiplantae</taxon>
        <taxon>Streptophyta</taxon>
        <taxon>Embryophyta</taxon>
        <taxon>Tracheophyta</taxon>
        <taxon>Spermatophyta</taxon>
        <taxon>Magnoliopsida</taxon>
        <taxon>eudicotyledons</taxon>
        <taxon>Gunneridae</taxon>
        <taxon>Pentapetalae</taxon>
        <taxon>rosids</taxon>
        <taxon>malvids</taxon>
        <taxon>Myrtales</taxon>
        <taxon>Lythraceae</taxon>
        <taxon>Trapa</taxon>
    </lineage>
</organism>
<name>A0AAN7GJJ9_9MYRT</name>
<gene>
    <name evidence="2" type="ORF">SAY87_012140</name>
</gene>
<dbReference type="Proteomes" id="UP001345219">
    <property type="component" value="Chromosome 10"/>
</dbReference>
<feature type="region of interest" description="Disordered" evidence="1">
    <location>
        <begin position="1"/>
        <end position="21"/>
    </location>
</feature>
<dbReference type="AlphaFoldDB" id="A0AAN7GJJ9"/>
<accession>A0AAN7GJJ9</accession>
<evidence type="ECO:0000313" key="2">
    <source>
        <dbReference type="EMBL" id="KAK4745828.1"/>
    </source>
</evidence>